<dbReference type="EMBL" id="QJJS01000018">
    <property type="protein sequence ID" value="PXW93717.1"/>
    <property type="molecule type" value="Genomic_DNA"/>
</dbReference>
<keyword evidence="3" id="KW-0175">Coiled coil</keyword>
<sequence>MEKPRKDVVPAPTPSVADLAKATLRRLAMARLEPTPSNYARAWREEGGADVAEPLPEAARTAIDQMAQRFLPSGPARSRFQEQLMAQRWTELQALLEAEVPPNAQQARTWAELIEQSVRQLERSSRLWPTGRRKDSFQHVLNSARSDTQRLQQRLRQLLTSWSEDTQPEPEAELPEAAVAAAPSVGAPTAVEAGAGIGAAAVPAELVAEPAAGAEPDGPPELEVHRQSWVRAVQALHLTVREALPTGDPRADEVGGQLHEAAAGLTGAPDPATPWLEPLEQVCDDVRRVLQLRHHLVSQLGGLVLELTDGLGELAEDDSWVEGQCTAMRDHLELGLSTRGVRAVGDLLRDTRLRQQTLRQERAQARDALKHLIHQMLQDLGSLGEHTGRFHDSMGRYAQVIGEADSLESLAGVVREMVEETRTVHGLVSQTTARLQEEHSRASEMADRIRSLEDELRQLAHEVSTDQLTQIANRRGLLRCFEVEQSRVERGEAELSIGLLDIDNFKKLNDSLGHQTGDEALKFLATRVGAALRPTDTLARYGGEEFVVLLPGTPVDEGQRVLTRVQRALSAELFMYEGKQAFVTFSAGVTLFRVGESIETALQRADEALYEAKRSGKNRTCIC</sequence>
<comment type="catalytic activity">
    <reaction evidence="2">
        <text>2 GTP = 3',3'-c-di-GMP + 2 diphosphate</text>
        <dbReference type="Rhea" id="RHEA:24898"/>
        <dbReference type="ChEBI" id="CHEBI:33019"/>
        <dbReference type="ChEBI" id="CHEBI:37565"/>
        <dbReference type="ChEBI" id="CHEBI:58805"/>
        <dbReference type="EC" id="2.7.7.65"/>
    </reaction>
</comment>
<protein>
    <recommendedName>
        <fullName evidence="1">diguanylate cyclase</fullName>
        <ecNumber evidence="1">2.7.7.65</ecNumber>
    </recommendedName>
</protein>
<keyword evidence="6" id="KW-1185">Reference proteome</keyword>
<dbReference type="EC" id="2.7.7.65" evidence="1"/>
<dbReference type="FunFam" id="3.30.70.270:FF:000001">
    <property type="entry name" value="Diguanylate cyclase domain protein"/>
    <property type="match status" value="1"/>
</dbReference>
<feature type="coiled-coil region" evidence="3">
    <location>
        <begin position="435"/>
        <end position="462"/>
    </location>
</feature>
<dbReference type="Pfam" id="PF00990">
    <property type="entry name" value="GGDEF"/>
    <property type="match status" value="1"/>
</dbReference>
<dbReference type="SUPFAM" id="SSF55073">
    <property type="entry name" value="Nucleotide cyclase"/>
    <property type="match status" value="1"/>
</dbReference>
<dbReference type="Gene3D" id="3.30.70.270">
    <property type="match status" value="1"/>
</dbReference>
<evidence type="ECO:0000313" key="5">
    <source>
        <dbReference type="EMBL" id="PXW93717.1"/>
    </source>
</evidence>
<evidence type="ECO:0000256" key="1">
    <source>
        <dbReference type="ARBA" id="ARBA00012528"/>
    </source>
</evidence>
<proteinExistence type="predicted"/>
<dbReference type="InterPro" id="IPR043128">
    <property type="entry name" value="Rev_trsase/Diguanyl_cyclase"/>
</dbReference>
<feature type="coiled-coil region" evidence="3">
    <location>
        <begin position="348"/>
        <end position="375"/>
    </location>
</feature>
<dbReference type="InterPro" id="IPR050469">
    <property type="entry name" value="Diguanylate_Cyclase"/>
</dbReference>
<dbReference type="NCBIfam" id="TIGR00254">
    <property type="entry name" value="GGDEF"/>
    <property type="match status" value="1"/>
</dbReference>
<dbReference type="InterPro" id="IPR000160">
    <property type="entry name" value="GGDEF_dom"/>
</dbReference>
<dbReference type="GO" id="GO:0052621">
    <property type="term" value="F:diguanylate cyclase activity"/>
    <property type="evidence" value="ECO:0007669"/>
    <property type="project" value="UniProtKB-EC"/>
</dbReference>
<evidence type="ECO:0000313" key="6">
    <source>
        <dbReference type="Proteomes" id="UP000247811"/>
    </source>
</evidence>
<comment type="caution">
    <text evidence="5">The sequence shown here is derived from an EMBL/GenBank/DDBJ whole genome shotgun (WGS) entry which is preliminary data.</text>
</comment>
<dbReference type="SMART" id="SM00267">
    <property type="entry name" value="GGDEF"/>
    <property type="match status" value="1"/>
</dbReference>
<dbReference type="PANTHER" id="PTHR45138">
    <property type="entry name" value="REGULATORY COMPONENTS OF SENSORY TRANSDUCTION SYSTEM"/>
    <property type="match status" value="1"/>
</dbReference>
<dbReference type="RefSeq" id="WP_110401975.1">
    <property type="nucleotide sequence ID" value="NZ_QJJS01000018.1"/>
</dbReference>
<reference evidence="5 6" key="1">
    <citation type="submission" date="2018-05" db="EMBL/GenBank/DDBJ databases">
        <title>Genomic Encyclopedia of Type Strains, Phase IV (KMG-IV): sequencing the most valuable type-strain genomes for metagenomic binning, comparative biology and taxonomic classification.</title>
        <authorList>
            <person name="Goeker M."/>
        </authorList>
    </citation>
    <scope>NUCLEOTIDE SEQUENCE [LARGE SCALE GENOMIC DNA]</scope>
    <source>
        <strain evidence="5 6">DSM 566</strain>
    </source>
</reference>
<organism evidence="5 6">
    <name type="scientific">Sphaerotilus hippei</name>
    <dbReference type="NCBI Taxonomy" id="744406"/>
    <lineage>
        <taxon>Bacteria</taxon>
        <taxon>Pseudomonadati</taxon>
        <taxon>Pseudomonadota</taxon>
        <taxon>Betaproteobacteria</taxon>
        <taxon>Burkholderiales</taxon>
        <taxon>Sphaerotilaceae</taxon>
        <taxon>Sphaerotilus</taxon>
    </lineage>
</organism>
<dbReference type="PANTHER" id="PTHR45138:SF9">
    <property type="entry name" value="DIGUANYLATE CYCLASE DGCM-RELATED"/>
    <property type="match status" value="1"/>
</dbReference>
<dbReference type="CDD" id="cd01949">
    <property type="entry name" value="GGDEF"/>
    <property type="match status" value="1"/>
</dbReference>
<dbReference type="InterPro" id="IPR029787">
    <property type="entry name" value="Nucleotide_cyclase"/>
</dbReference>
<evidence type="ECO:0000259" key="4">
    <source>
        <dbReference type="PROSITE" id="PS50887"/>
    </source>
</evidence>
<evidence type="ECO:0000256" key="3">
    <source>
        <dbReference type="SAM" id="Coils"/>
    </source>
</evidence>
<dbReference type="PROSITE" id="PS50887">
    <property type="entry name" value="GGDEF"/>
    <property type="match status" value="1"/>
</dbReference>
<name>A0A318GWD0_9BURK</name>
<accession>A0A318GWD0</accession>
<dbReference type="Proteomes" id="UP000247811">
    <property type="component" value="Unassembled WGS sequence"/>
</dbReference>
<dbReference type="AlphaFoldDB" id="A0A318GWD0"/>
<gene>
    <name evidence="5" type="ORF">C7444_11886</name>
</gene>
<dbReference type="OrthoDB" id="9813903at2"/>
<evidence type="ECO:0000256" key="2">
    <source>
        <dbReference type="ARBA" id="ARBA00034247"/>
    </source>
</evidence>
<feature type="domain" description="GGDEF" evidence="4">
    <location>
        <begin position="493"/>
        <end position="623"/>
    </location>
</feature>